<dbReference type="GO" id="GO:0016226">
    <property type="term" value="P:iron-sulfur cluster assembly"/>
    <property type="evidence" value="ECO:0000318"/>
    <property type="project" value="GO_Central"/>
</dbReference>
<dbReference type="NCBIfam" id="TIGR01981">
    <property type="entry name" value="sufD"/>
    <property type="match status" value="1"/>
</dbReference>
<organism evidence="4 5">
    <name type="scientific">Gloeobacter violaceus (strain ATCC 29082 / PCC 7421)</name>
    <dbReference type="NCBI Taxonomy" id="251221"/>
    <lineage>
        <taxon>Bacteria</taxon>
        <taxon>Bacillati</taxon>
        <taxon>Cyanobacteriota</taxon>
        <taxon>Cyanophyceae</taxon>
        <taxon>Gloeobacterales</taxon>
        <taxon>Gloeobacteraceae</taxon>
        <taxon>Gloeobacter</taxon>
    </lineage>
</organism>
<dbReference type="InterPro" id="IPR037284">
    <property type="entry name" value="SUF_FeS_clus_asmbl_SufBD_sf"/>
</dbReference>
<name>Q7NKV4_GLOVI</name>
<dbReference type="Pfam" id="PF01458">
    <property type="entry name" value="SUFBD_core"/>
    <property type="match status" value="1"/>
</dbReference>
<dbReference type="eggNOG" id="COG0719">
    <property type="taxonomic scope" value="Bacteria"/>
</dbReference>
<dbReference type="PANTHER" id="PTHR43575">
    <property type="entry name" value="PROTEIN ABCI7, CHLOROPLASTIC"/>
    <property type="match status" value="1"/>
</dbReference>
<accession>Q7NKV4</accession>
<dbReference type="InterPro" id="IPR000825">
    <property type="entry name" value="SUF_FeS_clus_asmbl_SufBD_core"/>
</dbReference>
<dbReference type="PATRIC" id="fig|251221.4.peg.1401"/>
<gene>
    <name evidence="4" type="ordered locus">glr1372</name>
</gene>
<keyword evidence="5" id="KW-1185">Reference proteome</keyword>
<dbReference type="PhylomeDB" id="Q7NKV4"/>
<sequence length="444" mass="47834">MPRESAMPAAIEKNVFVPDFEPFIAARPGEAEAVLASRRAAMGRFVQLGVPHRRLENWRHTDLSALTKNRFTLAAEPVSIDPVQLVPYTFSGARELVFVDGLFSAELSNPGKAQSGLLLGSYAECLPEDALRWAVAPEAAEALEALNGAYWQDGACVDLAADARVEEPIHLLFIATGADLPLAQFVRNRITAGPGSRATIIETYASLGAGVHFTCPVGAVDVGADADLDHYRLGQENAAAFHLATSRVRLGRDARFKSLAFVAGGGLVRHDLFAELAGPGSEATLHGLYLAGGTRHVDHHLWVRHSAPHAASRQIYKGILAGRARAVFNGNVFVASEAAKTDAKQTNRNLLLSDAALVHSNPQLEIYAGDVRCTHGSTVGQLDEEALFYLRSRGLDEAQAKNLLTRAFAGDLFEDIRLAALRDRLETLLYTWLSFEAGIAGTQP</sequence>
<dbReference type="OrthoDB" id="9803529at2"/>
<dbReference type="InterPro" id="IPR045595">
    <property type="entry name" value="SufBD_N"/>
</dbReference>
<dbReference type="AlphaFoldDB" id="Q7NKV4"/>
<dbReference type="InterPro" id="IPR011542">
    <property type="entry name" value="SUF_FeS_clus_asmbl_SufD"/>
</dbReference>
<feature type="domain" description="SUF system FeS cluster assembly SufBD N-terminal" evidence="3">
    <location>
        <begin position="31"/>
        <end position="170"/>
    </location>
</feature>
<dbReference type="SUPFAM" id="SSF101960">
    <property type="entry name" value="Stabilizer of iron transporter SufD"/>
    <property type="match status" value="1"/>
</dbReference>
<dbReference type="EnsemblBacteria" id="BAC89313">
    <property type="protein sequence ID" value="BAC89313"/>
    <property type="gene ID" value="BAC89313"/>
</dbReference>
<comment type="similarity">
    <text evidence="1">Belongs to the iron-sulfur cluster assembly SufBD family.</text>
</comment>
<evidence type="ECO:0000313" key="5">
    <source>
        <dbReference type="Proteomes" id="UP000000557"/>
    </source>
</evidence>
<dbReference type="EMBL" id="BA000045">
    <property type="protein sequence ID" value="BAC89313.1"/>
    <property type="molecule type" value="Genomic_DNA"/>
</dbReference>
<dbReference type="Pfam" id="PF19295">
    <property type="entry name" value="SufBD_N"/>
    <property type="match status" value="1"/>
</dbReference>
<evidence type="ECO:0000259" key="3">
    <source>
        <dbReference type="Pfam" id="PF19295"/>
    </source>
</evidence>
<reference evidence="4 5" key="1">
    <citation type="journal article" date="2003" name="DNA Res.">
        <title>Complete genome structure of Gloeobacter violaceus PCC 7421, a cyanobacterium that lacks thylakoids.</title>
        <authorList>
            <person name="Nakamura Y."/>
            <person name="Kaneko T."/>
            <person name="Sato S."/>
            <person name="Mimuro M."/>
            <person name="Miyashita H."/>
            <person name="Tsuchiya T."/>
            <person name="Sasamoto S."/>
            <person name="Watanabe A."/>
            <person name="Kawashima K."/>
            <person name="Kishida Y."/>
            <person name="Kiyokawa C."/>
            <person name="Kohara M."/>
            <person name="Matsumoto M."/>
            <person name="Matsuno A."/>
            <person name="Nakazaki N."/>
            <person name="Shimpo S."/>
            <person name="Takeuchi C."/>
            <person name="Yamada M."/>
            <person name="Tabata S."/>
        </authorList>
    </citation>
    <scope>NUCLEOTIDE SEQUENCE [LARGE SCALE GENOMIC DNA]</scope>
    <source>
        <strain evidence="5">ATCC 29082 / PCC 7421</strain>
    </source>
</reference>
<reference evidence="4 5" key="2">
    <citation type="journal article" date="2003" name="DNA Res.">
        <title>Complete genome structure of Gloeobacter violaceus PCC 7421, a cyanobacterium that lacks thylakoids (supplement).</title>
        <authorList>
            <person name="Nakamura Y."/>
            <person name="Kaneko T."/>
            <person name="Sato S."/>
            <person name="Mimuro M."/>
            <person name="Miyashita H."/>
            <person name="Tsuchiya T."/>
            <person name="Sasamoto S."/>
            <person name="Watanabe A."/>
            <person name="Kawashima K."/>
            <person name="Kishida Y."/>
            <person name="Kiyokawa C."/>
            <person name="Kohara M."/>
            <person name="Matsumoto M."/>
            <person name="Matsuno A."/>
            <person name="Nakazaki N."/>
            <person name="Shimpo S."/>
            <person name="Takeuchi C."/>
            <person name="Yamada M."/>
            <person name="Tabata S."/>
        </authorList>
    </citation>
    <scope>NUCLEOTIDE SEQUENCE [LARGE SCALE GENOMIC DNA]</scope>
    <source>
        <strain evidence="5">ATCC 29082 / PCC 7421</strain>
    </source>
</reference>
<dbReference type="GO" id="GO:1990229">
    <property type="term" value="C:iron-sulfur cluster assembly complex"/>
    <property type="evidence" value="ECO:0000318"/>
    <property type="project" value="GO_Central"/>
</dbReference>
<dbReference type="HOGENOM" id="CLU_026231_5_2_3"/>
<feature type="domain" description="SUF system FeS cluster assembly SufBD core" evidence="2">
    <location>
        <begin position="176"/>
        <end position="408"/>
    </location>
</feature>
<evidence type="ECO:0000259" key="2">
    <source>
        <dbReference type="Pfam" id="PF01458"/>
    </source>
</evidence>
<evidence type="ECO:0000313" key="4">
    <source>
        <dbReference type="EMBL" id="BAC89313.1"/>
    </source>
</evidence>
<dbReference type="FunCoup" id="Q7NKV4">
    <property type="interactions" value="4"/>
</dbReference>
<dbReference type="InParanoid" id="Q7NKV4"/>
<protein>
    <submittedName>
        <fullName evidence="4">Glr1372 protein</fullName>
    </submittedName>
</protein>
<dbReference type="STRING" id="251221.gene:10758855"/>
<dbReference type="InterPro" id="IPR055346">
    <property type="entry name" value="Fe-S_cluster_assembly_SufBD"/>
</dbReference>
<dbReference type="Proteomes" id="UP000000557">
    <property type="component" value="Chromosome"/>
</dbReference>
<proteinExistence type="inferred from homology"/>
<dbReference type="PANTHER" id="PTHR43575:SF1">
    <property type="entry name" value="PROTEIN ABCI7, CHLOROPLASTIC"/>
    <property type="match status" value="1"/>
</dbReference>
<dbReference type="KEGG" id="gvi:glr1372"/>
<evidence type="ECO:0000256" key="1">
    <source>
        <dbReference type="ARBA" id="ARBA00043967"/>
    </source>
</evidence>